<accession>A0A0F9JVR0</accession>
<organism evidence="1">
    <name type="scientific">marine sediment metagenome</name>
    <dbReference type="NCBI Taxonomy" id="412755"/>
    <lineage>
        <taxon>unclassified sequences</taxon>
        <taxon>metagenomes</taxon>
        <taxon>ecological metagenomes</taxon>
    </lineage>
</organism>
<reference evidence="1" key="1">
    <citation type="journal article" date="2015" name="Nature">
        <title>Complex archaea that bridge the gap between prokaryotes and eukaryotes.</title>
        <authorList>
            <person name="Spang A."/>
            <person name="Saw J.H."/>
            <person name="Jorgensen S.L."/>
            <person name="Zaremba-Niedzwiedzka K."/>
            <person name="Martijn J."/>
            <person name="Lind A.E."/>
            <person name="van Eijk R."/>
            <person name="Schleper C."/>
            <person name="Guy L."/>
            <person name="Ettema T.J."/>
        </authorList>
    </citation>
    <scope>NUCLEOTIDE SEQUENCE</scope>
</reference>
<comment type="caution">
    <text evidence="1">The sequence shown here is derived from an EMBL/GenBank/DDBJ whole genome shotgun (WGS) entry which is preliminary data.</text>
</comment>
<dbReference type="AlphaFoldDB" id="A0A0F9JVR0"/>
<name>A0A0F9JVR0_9ZZZZ</name>
<gene>
    <name evidence="1" type="ORF">LCGC14_1405790</name>
</gene>
<dbReference type="EMBL" id="LAZR01009227">
    <property type="protein sequence ID" value="KKM73899.1"/>
    <property type="molecule type" value="Genomic_DNA"/>
</dbReference>
<evidence type="ECO:0000313" key="1">
    <source>
        <dbReference type="EMBL" id="KKM73899.1"/>
    </source>
</evidence>
<protein>
    <submittedName>
        <fullName evidence="1">Uncharacterized protein</fullName>
    </submittedName>
</protein>
<proteinExistence type="predicted"/>
<sequence>MNVGVEHRESDANYPLQDWRIPFEGATDGEDDNIDVAWAIIAQLA</sequence>